<dbReference type="EMBL" id="WIWJ01000123">
    <property type="protein sequence ID" value="MQT50248.1"/>
    <property type="molecule type" value="Genomic_DNA"/>
</dbReference>
<proteinExistence type="predicted"/>
<evidence type="ECO:0000313" key="3">
    <source>
        <dbReference type="Proteomes" id="UP000441404"/>
    </source>
</evidence>
<dbReference type="Proteomes" id="UP000489190">
    <property type="component" value="Unassembled WGS sequence"/>
</dbReference>
<dbReference type="OrthoDB" id="8210390at2"/>
<evidence type="ECO:0008006" key="5">
    <source>
        <dbReference type="Google" id="ProtNLM"/>
    </source>
</evidence>
<accession>A0A0J6L532</accession>
<comment type="caution">
    <text evidence="1">The sequence shown here is derived from an EMBL/GenBank/DDBJ whole genome shotgun (WGS) entry which is preliminary data.</text>
</comment>
<sequence length="268" mass="31184">MDAEQVWTLWRRLLRDETMQQQMYQAEGATQWLDGLSDDERVIMLTYASQFENVKWLVENYQFRLINSFINALDTGAPLTLRALLNIGLDLPTLSKEFLRKHAWFDYGPKVYGYCDAVLCYLLEHPKLSDYPEIHDLMRLEREGVRLYTGLVQARALIPEQYQRADSARVYQSRYTLSHWLRDKHHLGISSLEESSQCILVYLPSPEARHKFTLICTRSANLYKCLGRPQSLATLARLTGSASSEHPSDEDMTLLRKLHQFNAIWIPV</sequence>
<dbReference type="EMBL" id="WIWI01000006">
    <property type="protein sequence ID" value="MQT88184.1"/>
    <property type="molecule type" value="Genomic_DNA"/>
</dbReference>
<reference evidence="3 4" key="1">
    <citation type="submission" date="2019-10" db="EMBL/GenBank/DDBJ databases">
        <title>Evaluation of single-gene subtyping targets for Pseudomonas.</title>
        <authorList>
            <person name="Reichler S.J."/>
            <person name="Orsi R.H."/>
            <person name="Wiedmann M."/>
            <person name="Martin N.H."/>
            <person name="Murphy S.I."/>
        </authorList>
    </citation>
    <scope>NUCLEOTIDE SEQUENCE [LARGE SCALE GENOMIC DNA]</scope>
    <source>
        <strain evidence="2 4">FSL R10-3254</strain>
        <strain evidence="1 3">FSL R10-3257</strain>
    </source>
</reference>
<organism evidence="1 3">
    <name type="scientific">Pseudomonas helleri</name>
    <dbReference type="NCBI Taxonomy" id="1608996"/>
    <lineage>
        <taxon>Bacteria</taxon>
        <taxon>Pseudomonadati</taxon>
        <taxon>Pseudomonadota</taxon>
        <taxon>Gammaproteobacteria</taxon>
        <taxon>Pseudomonadales</taxon>
        <taxon>Pseudomonadaceae</taxon>
        <taxon>Pseudomonas</taxon>
    </lineage>
</organism>
<evidence type="ECO:0000313" key="2">
    <source>
        <dbReference type="EMBL" id="MQT88184.1"/>
    </source>
</evidence>
<dbReference type="Proteomes" id="UP000441404">
    <property type="component" value="Unassembled WGS sequence"/>
</dbReference>
<dbReference type="RefSeq" id="WP_048368866.1">
    <property type="nucleotide sequence ID" value="NZ_JYLD01000005.1"/>
</dbReference>
<dbReference type="AlphaFoldDB" id="A0A0J6L532"/>
<evidence type="ECO:0000313" key="4">
    <source>
        <dbReference type="Proteomes" id="UP000489190"/>
    </source>
</evidence>
<evidence type="ECO:0000313" key="1">
    <source>
        <dbReference type="EMBL" id="MQT50248.1"/>
    </source>
</evidence>
<dbReference type="STRING" id="1608996.TU84_09810"/>
<name>A0A0J6L532_9PSED</name>
<gene>
    <name evidence="2" type="ORF">GHO39_03305</name>
    <name evidence="1" type="ORF">GHO40_26620</name>
</gene>
<protein>
    <recommendedName>
        <fullName evidence="5">DUF2063 domain-containing protein</fullName>
    </recommendedName>
</protein>